<dbReference type="AlphaFoldDB" id="A0A348WEF8"/>
<evidence type="ECO:0000313" key="2">
    <source>
        <dbReference type="EMBL" id="HAR52920.1"/>
    </source>
</evidence>
<protein>
    <recommendedName>
        <fullName evidence="1">Glycosyltransferase 61 catalytic domain-containing protein</fullName>
    </recommendedName>
</protein>
<dbReference type="EMBL" id="DMVW01000126">
    <property type="protein sequence ID" value="HAR52920.1"/>
    <property type="molecule type" value="Genomic_DNA"/>
</dbReference>
<reference evidence="2 3" key="1">
    <citation type="journal article" date="2018" name="Nat. Biotechnol.">
        <title>A standardized bacterial taxonomy based on genome phylogeny substantially revises the tree of life.</title>
        <authorList>
            <person name="Parks D.H."/>
            <person name="Chuvochina M."/>
            <person name="Waite D.W."/>
            <person name="Rinke C."/>
            <person name="Skarshewski A."/>
            <person name="Chaumeil P.A."/>
            <person name="Hugenholtz P."/>
        </authorList>
    </citation>
    <scope>NUCLEOTIDE SEQUENCE [LARGE SCALE GENOMIC DNA]</scope>
    <source>
        <strain evidence="2">UBA9169</strain>
    </source>
</reference>
<dbReference type="Pfam" id="PF04577">
    <property type="entry name" value="Glyco_transf_61"/>
    <property type="match status" value="1"/>
</dbReference>
<feature type="domain" description="Glycosyltransferase 61 catalytic" evidence="1">
    <location>
        <begin position="90"/>
        <end position="269"/>
    </location>
</feature>
<dbReference type="GO" id="GO:0016757">
    <property type="term" value="F:glycosyltransferase activity"/>
    <property type="evidence" value="ECO:0007669"/>
    <property type="project" value="InterPro"/>
</dbReference>
<name>A0A348WEF8_9RHOB</name>
<dbReference type="InterPro" id="IPR049625">
    <property type="entry name" value="Glyco_transf_61_cat"/>
</dbReference>
<sequence length="333" mass="37241">MPTEPGSLILTPEALPPAQIDRIKDARIVPMESGRGMAHGVFRPDGSFCPGSATLLSRNRLSIAPSPPDESQFKHLQGRHLYAGVGRHHFGHFLVEGLGRLWALDRHADEIDGILIVPKHNKDIEAVIHRRFLPFYSLLCEEKPLWLIDSPARVDELLLPSPGFGHGNWTIGTPEFRAFIRRRIAERITPDGPERVYVSRTRFKTPAHRMDQEEALERKMIKAGYVSFHPEHYTLEEQCQVYMSAREIVGADGSAFHLAPFALQPGTRVGLIQRRARQPAFDALVAQIRAFVDVELHTFHPLCAEAEAATDRDAAAPIDLAALLAALKSRNFL</sequence>
<comment type="caution">
    <text evidence="2">The sequence shown here is derived from an EMBL/GenBank/DDBJ whole genome shotgun (WGS) entry which is preliminary data.</text>
</comment>
<proteinExistence type="predicted"/>
<evidence type="ECO:0000313" key="3">
    <source>
        <dbReference type="Proteomes" id="UP000264719"/>
    </source>
</evidence>
<gene>
    <name evidence="2" type="ORF">DCS45_13745</name>
</gene>
<dbReference type="Proteomes" id="UP000264719">
    <property type="component" value="Unassembled WGS sequence"/>
</dbReference>
<evidence type="ECO:0000259" key="1">
    <source>
        <dbReference type="Pfam" id="PF04577"/>
    </source>
</evidence>
<organism evidence="2 3">
    <name type="scientific">Roseovarius nubinhibens</name>
    <dbReference type="NCBI Taxonomy" id="314263"/>
    <lineage>
        <taxon>Bacteria</taxon>
        <taxon>Pseudomonadati</taxon>
        <taxon>Pseudomonadota</taxon>
        <taxon>Alphaproteobacteria</taxon>
        <taxon>Rhodobacterales</taxon>
        <taxon>Roseobacteraceae</taxon>
        <taxon>Roseovarius</taxon>
    </lineage>
</organism>
<accession>A0A348WEF8</accession>